<protein>
    <recommendedName>
        <fullName evidence="7">DUF4913 domain-containing protein</fullName>
    </recommendedName>
</protein>
<dbReference type="RefSeq" id="WP_284252912.1">
    <property type="nucleotide sequence ID" value="NZ_BSUM01000003.1"/>
</dbReference>
<organism evidence="5 6">
    <name type="scientific">Litorihabitans aurantiacus</name>
    <dbReference type="NCBI Taxonomy" id="1930061"/>
    <lineage>
        <taxon>Bacteria</taxon>
        <taxon>Bacillati</taxon>
        <taxon>Actinomycetota</taxon>
        <taxon>Actinomycetes</taxon>
        <taxon>Micrococcales</taxon>
        <taxon>Beutenbergiaceae</taxon>
        <taxon>Litorihabitans</taxon>
    </lineage>
</organism>
<accession>A0AA37XI62</accession>
<evidence type="ECO:0000256" key="2">
    <source>
        <dbReference type="SAM" id="MobiDB-lite"/>
    </source>
</evidence>
<dbReference type="Pfam" id="PF16259">
    <property type="entry name" value="DUF4913"/>
    <property type="match status" value="1"/>
</dbReference>
<dbReference type="EMBL" id="BSUM01000005">
    <property type="protein sequence ID" value="GMA33782.1"/>
    <property type="molecule type" value="Genomic_DNA"/>
</dbReference>
<feature type="compositionally biased region" description="Pro residues" evidence="2">
    <location>
        <begin position="257"/>
        <end position="267"/>
    </location>
</feature>
<name>A0AA37XI62_9MICO</name>
<feature type="region of interest" description="Disordered" evidence="2">
    <location>
        <begin position="246"/>
        <end position="279"/>
    </location>
</feature>
<dbReference type="AlphaFoldDB" id="A0AA37XI62"/>
<feature type="coiled-coil region" evidence="1">
    <location>
        <begin position="55"/>
        <end position="89"/>
    </location>
</feature>
<evidence type="ECO:0000256" key="1">
    <source>
        <dbReference type="SAM" id="Coils"/>
    </source>
</evidence>
<evidence type="ECO:0000313" key="6">
    <source>
        <dbReference type="Proteomes" id="UP001157161"/>
    </source>
</evidence>
<proteinExistence type="predicted"/>
<dbReference type="EMBL" id="BSUM01000003">
    <property type="protein sequence ID" value="GMA33651.1"/>
    <property type="molecule type" value="Genomic_DNA"/>
</dbReference>
<reference evidence="5" key="1">
    <citation type="journal article" date="2014" name="Int. J. Syst. Evol. Microbiol.">
        <title>Complete genome sequence of Corynebacterium casei LMG S-19264T (=DSM 44701T), isolated from a smear-ripened cheese.</title>
        <authorList>
            <consortium name="US DOE Joint Genome Institute (JGI-PGF)"/>
            <person name="Walter F."/>
            <person name="Albersmeier A."/>
            <person name="Kalinowski J."/>
            <person name="Ruckert C."/>
        </authorList>
    </citation>
    <scope>NUCLEOTIDE SEQUENCE</scope>
    <source>
        <strain evidence="5">NBRC 112290</strain>
    </source>
</reference>
<gene>
    <name evidence="3" type="ORF">GCM10025875_36430</name>
    <name evidence="4" type="ORF">GCM10025875_37100</name>
    <name evidence="5" type="ORF">GCM10025875_37740</name>
</gene>
<sequence length="279" mass="30271">MSTDWDTPDPAPVPGYGTPSPAGDPAPSHGGADALLSEPGVMEALAARDRADVARVEAETAMARAREAAADAEGAVAIARARVADLEDDDSKRPWERLAAAEDVERALRLVSQRDREIHAATVAADTAASECTRAQHAVEAAIAASELGGVSEAAADGDGDQPYYGNAVEFFEKFLRDAYMRSQDGRVWCARWWEVPEGLMRIEAMWRAWEHLRTDPTTGASVWWRDHADHHMNVLLSSSGPFANYTDEEDRLKPGQPLPHVSPPPGLFRDVREDPPAA</sequence>
<dbReference type="Proteomes" id="UP001157161">
    <property type="component" value="Unassembled WGS sequence"/>
</dbReference>
<evidence type="ECO:0000313" key="5">
    <source>
        <dbReference type="EMBL" id="GMA33782.1"/>
    </source>
</evidence>
<reference evidence="5" key="2">
    <citation type="submission" date="2023-02" db="EMBL/GenBank/DDBJ databases">
        <authorList>
            <person name="Sun Q."/>
            <person name="Mori K."/>
        </authorList>
    </citation>
    <scope>NUCLEOTIDE SEQUENCE</scope>
    <source>
        <strain evidence="5">NBRC 112290</strain>
    </source>
</reference>
<keyword evidence="6" id="KW-1185">Reference proteome</keyword>
<feature type="region of interest" description="Disordered" evidence="2">
    <location>
        <begin position="1"/>
        <end position="37"/>
    </location>
</feature>
<evidence type="ECO:0000313" key="4">
    <source>
        <dbReference type="EMBL" id="GMA33718.1"/>
    </source>
</evidence>
<dbReference type="InterPro" id="IPR032584">
    <property type="entry name" value="DUF4913"/>
</dbReference>
<dbReference type="EMBL" id="BSUM01000004">
    <property type="protein sequence ID" value="GMA33718.1"/>
    <property type="molecule type" value="Genomic_DNA"/>
</dbReference>
<evidence type="ECO:0008006" key="7">
    <source>
        <dbReference type="Google" id="ProtNLM"/>
    </source>
</evidence>
<evidence type="ECO:0000313" key="3">
    <source>
        <dbReference type="EMBL" id="GMA33651.1"/>
    </source>
</evidence>
<comment type="caution">
    <text evidence="5">The sequence shown here is derived from an EMBL/GenBank/DDBJ whole genome shotgun (WGS) entry which is preliminary data.</text>
</comment>
<feature type="compositionally biased region" description="Basic and acidic residues" evidence="2">
    <location>
        <begin position="270"/>
        <end position="279"/>
    </location>
</feature>
<keyword evidence="1" id="KW-0175">Coiled coil</keyword>